<dbReference type="Proteomes" id="UP000239001">
    <property type="component" value="Unassembled WGS sequence"/>
</dbReference>
<name>A0A2T1LZI5_9CHRO</name>
<dbReference type="OrthoDB" id="9914526at2"/>
<dbReference type="EMBL" id="PXOH01000007">
    <property type="protein sequence ID" value="PSF37788.1"/>
    <property type="molecule type" value="Genomic_DNA"/>
</dbReference>
<dbReference type="InterPro" id="IPR010982">
    <property type="entry name" value="Lambda_DNA-bd_dom_sf"/>
</dbReference>
<evidence type="ECO:0000313" key="2">
    <source>
        <dbReference type="Proteomes" id="UP000239001"/>
    </source>
</evidence>
<protein>
    <recommendedName>
        <fullName evidence="3">XRE family transcriptional regulator</fullName>
    </recommendedName>
</protein>
<reference evidence="1 2" key="2">
    <citation type="submission" date="2018-03" db="EMBL/GenBank/DDBJ databases">
        <authorList>
            <person name="Keele B.F."/>
        </authorList>
    </citation>
    <scope>NUCLEOTIDE SEQUENCE [LARGE SCALE GENOMIC DNA]</scope>
    <source>
        <strain evidence="1 2">CCALA 016</strain>
    </source>
</reference>
<dbReference type="AlphaFoldDB" id="A0A2T1LZI5"/>
<organism evidence="1 2">
    <name type="scientific">Aphanothece hegewaldii CCALA 016</name>
    <dbReference type="NCBI Taxonomy" id="2107694"/>
    <lineage>
        <taxon>Bacteria</taxon>
        <taxon>Bacillati</taxon>
        <taxon>Cyanobacteriota</taxon>
        <taxon>Cyanophyceae</taxon>
        <taxon>Oscillatoriophycideae</taxon>
        <taxon>Chroococcales</taxon>
        <taxon>Aphanothecaceae</taxon>
        <taxon>Aphanothece</taxon>
    </lineage>
</organism>
<evidence type="ECO:0008006" key="3">
    <source>
        <dbReference type="Google" id="ProtNLM"/>
    </source>
</evidence>
<gene>
    <name evidence="1" type="ORF">C7H19_09520</name>
</gene>
<dbReference type="SUPFAM" id="SSF47413">
    <property type="entry name" value="lambda repressor-like DNA-binding domains"/>
    <property type="match status" value="1"/>
</dbReference>
<proteinExistence type="predicted"/>
<keyword evidence="2" id="KW-1185">Reference proteome</keyword>
<dbReference type="GO" id="GO:0003677">
    <property type="term" value="F:DNA binding"/>
    <property type="evidence" value="ECO:0007669"/>
    <property type="project" value="InterPro"/>
</dbReference>
<comment type="caution">
    <text evidence="1">The sequence shown here is derived from an EMBL/GenBank/DDBJ whole genome shotgun (WGS) entry which is preliminary data.</text>
</comment>
<evidence type="ECO:0000313" key="1">
    <source>
        <dbReference type="EMBL" id="PSF37788.1"/>
    </source>
</evidence>
<dbReference type="CDD" id="cd00093">
    <property type="entry name" value="HTH_XRE"/>
    <property type="match status" value="1"/>
</dbReference>
<reference evidence="1 2" key="1">
    <citation type="submission" date="2018-03" db="EMBL/GenBank/DDBJ databases">
        <title>The ancient ancestry and fast evolution of plastids.</title>
        <authorList>
            <person name="Moore K.R."/>
            <person name="Magnabosco C."/>
            <person name="Momper L."/>
            <person name="Gold D.A."/>
            <person name="Bosak T."/>
            <person name="Fournier G.P."/>
        </authorList>
    </citation>
    <scope>NUCLEOTIDE SEQUENCE [LARGE SCALE GENOMIC DNA]</scope>
    <source>
        <strain evidence="1 2">CCALA 016</strain>
    </source>
</reference>
<accession>A0A2T1LZI5</accession>
<sequence>MLSCLLKEWELNYKEFADLLGISYGTLWGYRKGTIEFKLNWEQCQKLEKLLKQVGLSFSDLEPDWIRDNIERESNDTHSVSNISVNIK</sequence>
<dbReference type="InterPro" id="IPR001387">
    <property type="entry name" value="Cro/C1-type_HTH"/>
</dbReference>